<evidence type="ECO:0000313" key="3">
    <source>
        <dbReference type="EMBL" id="HIS71250.1"/>
    </source>
</evidence>
<dbReference type="Proteomes" id="UP000886742">
    <property type="component" value="Unassembled WGS sequence"/>
</dbReference>
<accession>A0A9D1FH15</accession>
<evidence type="ECO:0000313" key="4">
    <source>
        <dbReference type="Proteomes" id="UP000886742"/>
    </source>
</evidence>
<keyword evidence="2" id="KW-0812">Transmembrane</keyword>
<reference evidence="3" key="1">
    <citation type="submission" date="2020-10" db="EMBL/GenBank/DDBJ databases">
        <authorList>
            <person name="Gilroy R."/>
        </authorList>
    </citation>
    <scope>NUCLEOTIDE SEQUENCE</scope>
    <source>
        <strain evidence="3">ChiGjej3B3-5194</strain>
    </source>
</reference>
<reference evidence="3" key="2">
    <citation type="journal article" date="2021" name="PeerJ">
        <title>Extensive microbial diversity within the chicken gut microbiome revealed by metagenomics and culture.</title>
        <authorList>
            <person name="Gilroy R."/>
            <person name="Ravi A."/>
            <person name="Getino M."/>
            <person name="Pursley I."/>
            <person name="Horton D.L."/>
            <person name="Alikhan N.F."/>
            <person name="Baker D."/>
            <person name="Gharbi K."/>
            <person name="Hall N."/>
            <person name="Watson M."/>
            <person name="Adriaenssens E.M."/>
            <person name="Foster-Nyarko E."/>
            <person name="Jarju S."/>
            <person name="Secka A."/>
            <person name="Antonio M."/>
            <person name="Oren A."/>
            <person name="Chaudhuri R.R."/>
            <person name="La Ragione R."/>
            <person name="Hildebrand F."/>
            <person name="Pallen M.J."/>
        </authorList>
    </citation>
    <scope>NUCLEOTIDE SEQUENCE</scope>
    <source>
        <strain evidence="3">ChiGjej3B3-5194</strain>
    </source>
</reference>
<feature type="transmembrane region" description="Helical" evidence="2">
    <location>
        <begin position="55"/>
        <end position="76"/>
    </location>
</feature>
<protein>
    <submittedName>
        <fullName evidence="3">Uncharacterized protein</fullName>
    </submittedName>
</protein>
<dbReference type="AlphaFoldDB" id="A0A9D1FH15"/>
<proteinExistence type="predicted"/>
<comment type="caution">
    <text evidence="3">The sequence shown here is derived from an EMBL/GenBank/DDBJ whole genome shotgun (WGS) entry which is preliminary data.</text>
</comment>
<keyword evidence="2" id="KW-0472">Membrane</keyword>
<name>A0A9D1FH15_9PROT</name>
<evidence type="ECO:0000256" key="2">
    <source>
        <dbReference type="SAM" id="Phobius"/>
    </source>
</evidence>
<evidence type="ECO:0000256" key="1">
    <source>
        <dbReference type="SAM" id="MobiDB-lite"/>
    </source>
</evidence>
<organism evidence="3 4">
    <name type="scientific">Candidatus Enterousia intestinigallinarum</name>
    <dbReference type="NCBI Taxonomy" id="2840790"/>
    <lineage>
        <taxon>Bacteria</taxon>
        <taxon>Pseudomonadati</taxon>
        <taxon>Pseudomonadota</taxon>
        <taxon>Alphaproteobacteria</taxon>
        <taxon>Candidatus Enterousia</taxon>
    </lineage>
</organism>
<keyword evidence="2" id="KW-1133">Transmembrane helix</keyword>
<feature type="region of interest" description="Disordered" evidence="1">
    <location>
        <begin position="94"/>
        <end position="114"/>
    </location>
</feature>
<gene>
    <name evidence="3" type="ORF">IAD02_04690</name>
</gene>
<sequence length="316" mass="34775">MRIRLDNILLCVLWLLAVTLGTCFWFNTVFGFDIFSASHWQYVASLQAAQTPIKPGFYVSMAVAIFITIFGLYLVVRPRKRRIRLPIVRVSKQNSDSTSATNNNTQNVQVTPAPITNNDASTLDIMGAEVQPAPQTPTQPTPPPTARPPRLVLPTLNGNFMSAHQTATPTRNIAQQQSESDATALREIFSGAGYTVKPNTRVNGIQTALIAIGTNETMWLGCVGVKTTDVRAIIEKFQQVFADTLDETYISVNGFAVAAPDAATSEFQDILMFNKIDEVREYMRANPNPPTPADDDGMFDAYSQYIDAVITHIGKI</sequence>
<feature type="compositionally biased region" description="Low complexity" evidence="1">
    <location>
        <begin position="94"/>
        <end position="111"/>
    </location>
</feature>
<dbReference type="EMBL" id="DVJI01000013">
    <property type="protein sequence ID" value="HIS71250.1"/>
    <property type="molecule type" value="Genomic_DNA"/>
</dbReference>